<dbReference type="Proteomes" id="UP000642829">
    <property type="component" value="Unassembled WGS sequence"/>
</dbReference>
<evidence type="ECO:0008006" key="3">
    <source>
        <dbReference type="Google" id="ProtNLM"/>
    </source>
</evidence>
<accession>A0A8J3DCP5</accession>
<sequence length="221" mass="24244">MRTMRLIQYSIYLSLLALVPLIADTEILPYADRTVSKNTPFTVAEPSHALRVSARGDHAHKTYLVFDLGELGHREVAKIRAAKLSLTTLESHYLIGYASGTVSLSVYGVKSVVNDPNLAKITWEDAPANDIASPSLVLDGKAELLATLEIDTGSLSGEEVLQWTDERLVSFIQRIGYDSDDAMYLMLVIVSDGMVQDPGINFYSNKGTSLSEREPKLVLSP</sequence>
<proteinExistence type="predicted"/>
<protein>
    <recommendedName>
        <fullName evidence="3">DNRLRE domain-containing protein</fullName>
    </recommendedName>
</protein>
<dbReference type="AlphaFoldDB" id="A0A8J3DCP5"/>
<gene>
    <name evidence="1" type="ORF">GCM10007047_20410</name>
</gene>
<reference evidence="1" key="2">
    <citation type="submission" date="2020-09" db="EMBL/GenBank/DDBJ databases">
        <authorList>
            <person name="Sun Q."/>
            <person name="Kim S."/>
        </authorList>
    </citation>
    <scope>NUCLEOTIDE SEQUENCE</scope>
    <source>
        <strain evidence="1">KCTC 12870</strain>
    </source>
</reference>
<dbReference type="EMBL" id="BMXG01000011">
    <property type="protein sequence ID" value="GHC03694.1"/>
    <property type="molecule type" value="Genomic_DNA"/>
</dbReference>
<organism evidence="1 2">
    <name type="scientific">Cerasicoccus arenae</name>
    <dbReference type="NCBI Taxonomy" id="424488"/>
    <lineage>
        <taxon>Bacteria</taxon>
        <taxon>Pseudomonadati</taxon>
        <taxon>Verrucomicrobiota</taxon>
        <taxon>Opitutia</taxon>
        <taxon>Puniceicoccales</taxon>
        <taxon>Cerasicoccaceae</taxon>
        <taxon>Cerasicoccus</taxon>
    </lineage>
</organism>
<evidence type="ECO:0000313" key="1">
    <source>
        <dbReference type="EMBL" id="GHC03694.1"/>
    </source>
</evidence>
<reference evidence="1" key="1">
    <citation type="journal article" date="2014" name="Int. J. Syst. Evol. Microbiol.">
        <title>Complete genome sequence of Corynebacterium casei LMG S-19264T (=DSM 44701T), isolated from a smear-ripened cheese.</title>
        <authorList>
            <consortium name="US DOE Joint Genome Institute (JGI-PGF)"/>
            <person name="Walter F."/>
            <person name="Albersmeier A."/>
            <person name="Kalinowski J."/>
            <person name="Ruckert C."/>
        </authorList>
    </citation>
    <scope>NUCLEOTIDE SEQUENCE</scope>
    <source>
        <strain evidence="1">KCTC 12870</strain>
    </source>
</reference>
<keyword evidence="2" id="KW-1185">Reference proteome</keyword>
<comment type="caution">
    <text evidence="1">The sequence shown here is derived from an EMBL/GenBank/DDBJ whole genome shotgun (WGS) entry which is preliminary data.</text>
</comment>
<name>A0A8J3DCP5_9BACT</name>
<evidence type="ECO:0000313" key="2">
    <source>
        <dbReference type="Proteomes" id="UP000642829"/>
    </source>
</evidence>